<evidence type="ECO:0000256" key="1">
    <source>
        <dbReference type="ARBA" id="ARBA00004123"/>
    </source>
</evidence>
<sequence length="262" mass="29756">MASNNNSSSSNKQSVVHDLLSRAHSPDSTSRIFADKIQHRPLFVKPSSPPPPDARDARRRARREKQQQRRAPRAPKPQPLTARQRRALGLHDVPRKGEGCRYATFEPLHRLWRGYVREILSGGEELHTGGQGAAAKLCAADYHGARVEVVRSRCPSRVGLRGIVVKDARFVFEIVTERDQVKVVPKEGTVFRFDVPVVDEDEGEETNKNEKEGERNDDGGGDDGHDRWKRKTFTFEVHGDQFQHRSADRTNKKFKAHFLKNL</sequence>
<feature type="compositionally biased region" description="Basic and acidic residues" evidence="9">
    <location>
        <begin position="205"/>
        <end position="226"/>
    </location>
</feature>
<protein>
    <recommendedName>
        <fullName evidence="8">Ribonuclease P protein subunit</fullName>
    </recommendedName>
</protein>
<dbReference type="EMBL" id="JAKJXP020000078">
    <property type="protein sequence ID" value="KAK7749120.1"/>
    <property type="molecule type" value="Genomic_DNA"/>
</dbReference>
<dbReference type="PANTHER" id="PTHR13348:SF0">
    <property type="entry name" value="RIBONUCLEASE P PROTEIN SUBUNIT P29"/>
    <property type="match status" value="1"/>
</dbReference>
<organism evidence="10 11">
    <name type="scientific">Diatrype stigma</name>
    <dbReference type="NCBI Taxonomy" id="117547"/>
    <lineage>
        <taxon>Eukaryota</taxon>
        <taxon>Fungi</taxon>
        <taxon>Dikarya</taxon>
        <taxon>Ascomycota</taxon>
        <taxon>Pezizomycotina</taxon>
        <taxon>Sordariomycetes</taxon>
        <taxon>Xylariomycetidae</taxon>
        <taxon>Xylariales</taxon>
        <taxon>Diatrypaceae</taxon>
        <taxon>Diatrype</taxon>
    </lineage>
</organism>
<dbReference type="PIRSF" id="PIRSF027081">
    <property type="entry name" value="RNase_P/MRP_p29_subunit"/>
    <property type="match status" value="1"/>
</dbReference>
<name>A0AAN9YP01_9PEZI</name>
<keyword evidence="5" id="KW-0540">Nuclease</keyword>
<dbReference type="GO" id="GO:0004519">
    <property type="term" value="F:endonuclease activity"/>
    <property type="evidence" value="ECO:0007669"/>
    <property type="project" value="UniProtKB-KW"/>
</dbReference>
<evidence type="ECO:0000313" key="11">
    <source>
        <dbReference type="Proteomes" id="UP001320420"/>
    </source>
</evidence>
<evidence type="ECO:0000256" key="9">
    <source>
        <dbReference type="SAM" id="MobiDB-lite"/>
    </source>
</evidence>
<feature type="compositionally biased region" description="Basic residues" evidence="9">
    <location>
        <begin position="57"/>
        <end position="73"/>
    </location>
</feature>
<reference evidence="10 11" key="1">
    <citation type="submission" date="2024-02" db="EMBL/GenBank/DDBJ databases">
        <title>De novo assembly and annotation of 12 fungi associated with fruit tree decline syndrome in Ontario, Canada.</title>
        <authorList>
            <person name="Sulman M."/>
            <person name="Ellouze W."/>
            <person name="Ilyukhin E."/>
        </authorList>
    </citation>
    <scope>NUCLEOTIDE SEQUENCE [LARGE SCALE GENOMIC DNA]</scope>
    <source>
        <strain evidence="10 11">M11/M66-122</strain>
    </source>
</reference>
<keyword evidence="3" id="KW-0963">Cytoplasm</keyword>
<dbReference type="InterPro" id="IPR016848">
    <property type="entry name" value="RNase_P/MRP_Rpp29-subunit"/>
</dbReference>
<evidence type="ECO:0000256" key="8">
    <source>
        <dbReference type="PIRNR" id="PIRNR027081"/>
    </source>
</evidence>
<dbReference type="Gene3D" id="2.30.30.210">
    <property type="entry name" value="Ribonuclease P/MRP, subunit p29"/>
    <property type="match status" value="1"/>
</dbReference>
<dbReference type="PANTHER" id="PTHR13348">
    <property type="entry name" value="RIBONUCLEASE P SUBUNIT P29"/>
    <property type="match status" value="1"/>
</dbReference>
<dbReference type="InterPro" id="IPR002730">
    <property type="entry name" value="Rpp29/RNP1"/>
</dbReference>
<comment type="caution">
    <text evidence="10">The sequence shown here is derived from an EMBL/GenBank/DDBJ whole genome shotgun (WGS) entry which is preliminary data.</text>
</comment>
<dbReference type="GO" id="GO:0006364">
    <property type="term" value="P:rRNA processing"/>
    <property type="evidence" value="ECO:0007669"/>
    <property type="project" value="TreeGrafter"/>
</dbReference>
<dbReference type="GO" id="GO:0033204">
    <property type="term" value="F:ribonuclease P RNA binding"/>
    <property type="evidence" value="ECO:0007669"/>
    <property type="project" value="InterPro"/>
</dbReference>
<keyword evidence="4 8" id="KW-0819">tRNA processing</keyword>
<dbReference type="InterPro" id="IPR023534">
    <property type="entry name" value="Rof/RNase_P-like"/>
</dbReference>
<dbReference type="AlphaFoldDB" id="A0AAN9YP01"/>
<dbReference type="InterPro" id="IPR023538">
    <property type="entry name" value="RNP1"/>
</dbReference>
<evidence type="ECO:0000256" key="5">
    <source>
        <dbReference type="ARBA" id="ARBA00022722"/>
    </source>
</evidence>
<keyword evidence="11" id="KW-1185">Reference proteome</keyword>
<proteinExistence type="inferred from homology"/>
<dbReference type="SMART" id="SM00538">
    <property type="entry name" value="POP4"/>
    <property type="match status" value="1"/>
</dbReference>
<evidence type="ECO:0000256" key="4">
    <source>
        <dbReference type="ARBA" id="ARBA00022694"/>
    </source>
</evidence>
<dbReference type="Proteomes" id="UP001320420">
    <property type="component" value="Unassembled WGS sequence"/>
</dbReference>
<dbReference type="GO" id="GO:0001682">
    <property type="term" value="P:tRNA 5'-leader removal"/>
    <property type="evidence" value="ECO:0007669"/>
    <property type="project" value="InterPro"/>
</dbReference>
<dbReference type="Pfam" id="PF01868">
    <property type="entry name" value="RNase_P-MRP_p29"/>
    <property type="match status" value="1"/>
</dbReference>
<dbReference type="GO" id="GO:0005634">
    <property type="term" value="C:nucleus"/>
    <property type="evidence" value="ECO:0007669"/>
    <property type="project" value="UniProtKB-SubCell"/>
</dbReference>
<accession>A0AAN9YP01</accession>
<comment type="similarity">
    <text evidence="2">Belongs to the eukaryotic/archaeal RNase P protein component 1 family.</text>
</comment>
<dbReference type="SUPFAM" id="SSF101744">
    <property type="entry name" value="Rof/RNase P subunit-like"/>
    <property type="match status" value="1"/>
</dbReference>
<keyword evidence="8" id="KW-0539">Nucleus</keyword>
<evidence type="ECO:0000256" key="6">
    <source>
        <dbReference type="ARBA" id="ARBA00022759"/>
    </source>
</evidence>
<comment type="subcellular location">
    <subcellularLocation>
        <location evidence="1">Nucleus</location>
    </subcellularLocation>
</comment>
<evidence type="ECO:0000256" key="7">
    <source>
        <dbReference type="ARBA" id="ARBA00022801"/>
    </source>
</evidence>
<keyword evidence="7" id="KW-0378">Hydrolase</keyword>
<keyword evidence="6" id="KW-0255">Endonuclease</keyword>
<evidence type="ECO:0000313" key="10">
    <source>
        <dbReference type="EMBL" id="KAK7749120.1"/>
    </source>
</evidence>
<dbReference type="GO" id="GO:0016787">
    <property type="term" value="F:hydrolase activity"/>
    <property type="evidence" value="ECO:0007669"/>
    <property type="project" value="UniProtKB-KW"/>
</dbReference>
<dbReference type="GO" id="GO:0030677">
    <property type="term" value="C:ribonuclease P complex"/>
    <property type="evidence" value="ECO:0007669"/>
    <property type="project" value="InterPro"/>
</dbReference>
<gene>
    <name evidence="10" type="ORF">SLS62_008407</name>
</gene>
<dbReference type="InterPro" id="IPR036980">
    <property type="entry name" value="RNase_P/MRP_Rpp29_sf"/>
</dbReference>
<feature type="region of interest" description="Disordered" evidence="9">
    <location>
        <begin position="1"/>
        <end position="92"/>
    </location>
</feature>
<dbReference type="GO" id="GO:0000172">
    <property type="term" value="C:ribonuclease MRP complex"/>
    <property type="evidence" value="ECO:0007669"/>
    <property type="project" value="InterPro"/>
</dbReference>
<feature type="region of interest" description="Disordered" evidence="9">
    <location>
        <begin position="200"/>
        <end position="230"/>
    </location>
</feature>
<evidence type="ECO:0000256" key="3">
    <source>
        <dbReference type="ARBA" id="ARBA00022490"/>
    </source>
</evidence>
<evidence type="ECO:0000256" key="2">
    <source>
        <dbReference type="ARBA" id="ARBA00006181"/>
    </source>
</evidence>
<feature type="compositionally biased region" description="Low complexity" evidence="9">
    <location>
        <begin position="1"/>
        <end position="11"/>
    </location>
</feature>
<dbReference type="HAMAP" id="MF_00754">
    <property type="entry name" value="RNase_P_1"/>
    <property type="match status" value="1"/>
</dbReference>